<sequence length="87" mass="8878">MVIGITENVGLPGTTVVFIAKQGHTFAPVVGTGAEAATTFNFRMRAKADPGPGYVHWNTTGTPDFAGTGAGSAIQAGTVVVVAEWET</sequence>
<proteinExistence type="predicted"/>
<accession>A0A0F9SVH7</accession>
<evidence type="ECO:0000313" key="1">
    <source>
        <dbReference type="EMBL" id="KKN70829.1"/>
    </source>
</evidence>
<dbReference type="AlphaFoldDB" id="A0A0F9SVH7"/>
<protein>
    <submittedName>
        <fullName evidence="1">Uncharacterized protein</fullName>
    </submittedName>
</protein>
<reference evidence="1" key="1">
    <citation type="journal article" date="2015" name="Nature">
        <title>Complex archaea that bridge the gap between prokaryotes and eukaryotes.</title>
        <authorList>
            <person name="Spang A."/>
            <person name="Saw J.H."/>
            <person name="Jorgensen S.L."/>
            <person name="Zaremba-Niedzwiedzka K."/>
            <person name="Martijn J."/>
            <person name="Lind A.E."/>
            <person name="van Eijk R."/>
            <person name="Schleper C."/>
            <person name="Guy L."/>
            <person name="Ettema T.J."/>
        </authorList>
    </citation>
    <scope>NUCLEOTIDE SEQUENCE</scope>
</reference>
<comment type="caution">
    <text evidence="1">The sequence shown here is derived from an EMBL/GenBank/DDBJ whole genome shotgun (WGS) entry which is preliminary data.</text>
</comment>
<dbReference type="EMBL" id="LAZR01000396">
    <property type="protein sequence ID" value="KKN70829.1"/>
    <property type="molecule type" value="Genomic_DNA"/>
</dbReference>
<name>A0A0F9SVH7_9ZZZZ</name>
<organism evidence="1">
    <name type="scientific">marine sediment metagenome</name>
    <dbReference type="NCBI Taxonomy" id="412755"/>
    <lineage>
        <taxon>unclassified sequences</taxon>
        <taxon>metagenomes</taxon>
        <taxon>ecological metagenomes</taxon>
    </lineage>
</organism>
<gene>
    <name evidence="1" type="ORF">LCGC14_0427210</name>
</gene>